<dbReference type="AlphaFoldDB" id="N1PEX3"/>
<keyword evidence="1" id="KW-0732">Signal</keyword>
<evidence type="ECO:0000256" key="1">
    <source>
        <dbReference type="SAM" id="SignalP"/>
    </source>
</evidence>
<evidence type="ECO:0000313" key="2">
    <source>
        <dbReference type="EMBL" id="EME39836.1"/>
    </source>
</evidence>
<reference evidence="3" key="1">
    <citation type="journal article" date="2012" name="PLoS Genet.">
        <title>The genomes of the fungal plant pathogens Cladosporium fulvum and Dothistroma septosporum reveal adaptation to different hosts and lifestyles but also signatures of common ancestry.</title>
        <authorList>
            <person name="de Wit P.J.G.M."/>
            <person name="van der Burgt A."/>
            <person name="Oekmen B."/>
            <person name="Stergiopoulos I."/>
            <person name="Abd-Elsalam K.A."/>
            <person name="Aerts A.L."/>
            <person name="Bahkali A.H."/>
            <person name="Beenen H.G."/>
            <person name="Chettri P."/>
            <person name="Cox M.P."/>
            <person name="Datema E."/>
            <person name="de Vries R.P."/>
            <person name="Dhillon B."/>
            <person name="Ganley A.R."/>
            <person name="Griffiths S.A."/>
            <person name="Guo Y."/>
            <person name="Hamelin R.C."/>
            <person name="Henrissat B."/>
            <person name="Kabir M.S."/>
            <person name="Jashni M.K."/>
            <person name="Kema G."/>
            <person name="Klaubauf S."/>
            <person name="Lapidus A."/>
            <person name="Levasseur A."/>
            <person name="Lindquist E."/>
            <person name="Mehrabi R."/>
            <person name="Ohm R.A."/>
            <person name="Owen T.J."/>
            <person name="Salamov A."/>
            <person name="Schwelm A."/>
            <person name="Schijlen E."/>
            <person name="Sun H."/>
            <person name="van den Burg H.A."/>
            <person name="van Ham R.C.H.J."/>
            <person name="Zhang S."/>
            <person name="Goodwin S.B."/>
            <person name="Grigoriev I.V."/>
            <person name="Collemare J."/>
            <person name="Bradshaw R.E."/>
        </authorList>
    </citation>
    <scope>NUCLEOTIDE SEQUENCE [LARGE SCALE GENOMIC DNA]</scope>
    <source>
        <strain evidence="3">NZE10 / CBS 128990</strain>
    </source>
</reference>
<feature type="chain" id="PRO_5004109680" description="Small secreted protein" evidence="1">
    <location>
        <begin position="20"/>
        <end position="132"/>
    </location>
</feature>
<accession>N1PEX3</accession>
<name>N1PEX3_DOTSN</name>
<feature type="signal peptide" evidence="1">
    <location>
        <begin position="1"/>
        <end position="19"/>
    </location>
</feature>
<sequence length="132" mass="13884">MQYTTILALLTAVAAPAFAAPAGAPAITTWTLRDFTRTCADVCTYDYTIVAGQDATPCQYTAAGPEASYNGVQCGAFTISSNWSGQFGPGQGFQTLAVVSEQQIIYPGYSDAELVDGQAVVPDKSYRPQPVS</sequence>
<dbReference type="eggNOG" id="ENOG502SPD0">
    <property type="taxonomic scope" value="Eukaryota"/>
</dbReference>
<keyword evidence="3" id="KW-1185">Reference proteome</keyword>
<proteinExistence type="predicted"/>
<dbReference type="Proteomes" id="UP000016933">
    <property type="component" value="Unassembled WGS sequence"/>
</dbReference>
<dbReference type="OrthoDB" id="5352317at2759"/>
<dbReference type="OMA" id="TANCTYI"/>
<dbReference type="HOGENOM" id="CLU_117282_0_0_1"/>
<protein>
    <recommendedName>
        <fullName evidence="4">Small secreted protein</fullName>
    </recommendedName>
</protein>
<evidence type="ECO:0008006" key="4">
    <source>
        <dbReference type="Google" id="ProtNLM"/>
    </source>
</evidence>
<evidence type="ECO:0000313" key="3">
    <source>
        <dbReference type="Proteomes" id="UP000016933"/>
    </source>
</evidence>
<reference evidence="2 3" key="2">
    <citation type="journal article" date="2012" name="PLoS Pathog.">
        <title>Diverse lifestyles and strategies of plant pathogenesis encoded in the genomes of eighteen Dothideomycetes fungi.</title>
        <authorList>
            <person name="Ohm R.A."/>
            <person name="Feau N."/>
            <person name="Henrissat B."/>
            <person name="Schoch C.L."/>
            <person name="Horwitz B.A."/>
            <person name="Barry K.W."/>
            <person name="Condon B.J."/>
            <person name="Copeland A.C."/>
            <person name="Dhillon B."/>
            <person name="Glaser F."/>
            <person name="Hesse C.N."/>
            <person name="Kosti I."/>
            <person name="LaButti K."/>
            <person name="Lindquist E.A."/>
            <person name="Lucas S."/>
            <person name="Salamov A.A."/>
            <person name="Bradshaw R.E."/>
            <person name="Ciuffetti L."/>
            <person name="Hamelin R.C."/>
            <person name="Kema G.H.J."/>
            <person name="Lawrence C."/>
            <person name="Scott J.A."/>
            <person name="Spatafora J.W."/>
            <person name="Turgeon B.G."/>
            <person name="de Wit P.J.G.M."/>
            <person name="Zhong S."/>
            <person name="Goodwin S.B."/>
            <person name="Grigoriev I.V."/>
        </authorList>
    </citation>
    <scope>NUCLEOTIDE SEQUENCE [LARGE SCALE GENOMIC DNA]</scope>
    <source>
        <strain evidence="3">NZE10 / CBS 128990</strain>
    </source>
</reference>
<gene>
    <name evidence="2" type="ORF">DOTSEDRAFT_74665</name>
</gene>
<dbReference type="EMBL" id="KB446544">
    <property type="protein sequence ID" value="EME39836.1"/>
    <property type="molecule type" value="Genomic_DNA"/>
</dbReference>
<organism evidence="2 3">
    <name type="scientific">Dothistroma septosporum (strain NZE10 / CBS 128990)</name>
    <name type="common">Red band needle blight fungus</name>
    <name type="synonym">Mycosphaerella pini</name>
    <dbReference type="NCBI Taxonomy" id="675120"/>
    <lineage>
        <taxon>Eukaryota</taxon>
        <taxon>Fungi</taxon>
        <taxon>Dikarya</taxon>
        <taxon>Ascomycota</taxon>
        <taxon>Pezizomycotina</taxon>
        <taxon>Dothideomycetes</taxon>
        <taxon>Dothideomycetidae</taxon>
        <taxon>Mycosphaerellales</taxon>
        <taxon>Mycosphaerellaceae</taxon>
        <taxon>Dothistroma</taxon>
    </lineage>
</organism>